<evidence type="ECO:0000256" key="8">
    <source>
        <dbReference type="ARBA" id="ARBA00033323"/>
    </source>
</evidence>
<dbReference type="PROSITE" id="PS00178">
    <property type="entry name" value="AA_TRNA_LIGASE_I"/>
    <property type="match status" value="1"/>
</dbReference>
<evidence type="ECO:0000313" key="13">
    <source>
        <dbReference type="EMBL" id="KZT43609.1"/>
    </source>
</evidence>
<organism evidence="13 14">
    <name type="scientific">Sistotremastrum suecicum HHB10207 ss-3</name>
    <dbReference type="NCBI Taxonomy" id="1314776"/>
    <lineage>
        <taxon>Eukaryota</taxon>
        <taxon>Fungi</taxon>
        <taxon>Dikarya</taxon>
        <taxon>Basidiomycota</taxon>
        <taxon>Agaricomycotina</taxon>
        <taxon>Agaricomycetes</taxon>
        <taxon>Sistotremastrales</taxon>
        <taxon>Sistotremastraceae</taxon>
        <taxon>Sistotremastrum</taxon>
    </lineage>
</organism>
<keyword evidence="14" id="KW-1185">Reference proteome</keyword>
<dbReference type="HAMAP" id="MF_02006">
    <property type="entry name" value="Tyr_tRNA_synth_type1"/>
    <property type="match status" value="1"/>
</dbReference>
<keyword evidence="7 11" id="KW-0030">Aminoacyl-tRNA synthetase</keyword>
<keyword evidence="2 11" id="KW-0436">Ligase</keyword>
<dbReference type="GO" id="GO:0005739">
    <property type="term" value="C:mitochondrion"/>
    <property type="evidence" value="ECO:0007669"/>
    <property type="project" value="TreeGrafter"/>
</dbReference>
<dbReference type="InterPro" id="IPR054608">
    <property type="entry name" value="SYY-like_C"/>
</dbReference>
<evidence type="ECO:0000256" key="7">
    <source>
        <dbReference type="ARBA" id="ARBA00023146"/>
    </source>
</evidence>
<dbReference type="FunFam" id="1.10.240.10:FF:000001">
    <property type="entry name" value="Tyrosine--tRNA ligase"/>
    <property type="match status" value="1"/>
</dbReference>
<dbReference type="GO" id="GO:0004831">
    <property type="term" value="F:tyrosine-tRNA ligase activity"/>
    <property type="evidence" value="ECO:0007669"/>
    <property type="project" value="UniProtKB-EC"/>
</dbReference>
<proteinExistence type="inferred from homology"/>
<dbReference type="Gene3D" id="3.10.290.10">
    <property type="entry name" value="RNA-binding S4 domain"/>
    <property type="match status" value="1"/>
</dbReference>
<dbReference type="CDD" id="cd00805">
    <property type="entry name" value="TyrRS_core"/>
    <property type="match status" value="1"/>
</dbReference>
<dbReference type="STRING" id="1314776.A0A166IC86"/>
<comment type="catalytic activity">
    <reaction evidence="9 11">
        <text>tRNA(Tyr) + L-tyrosine + ATP = L-tyrosyl-tRNA(Tyr) + AMP + diphosphate + H(+)</text>
        <dbReference type="Rhea" id="RHEA:10220"/>
        <dbReference type="Rhea" id="RHEA-COMP:9706"/>
        <dbReference type="Rhea" id="RHEA-COMP:9707"/>
        <dbReference type="ChEBI" id="CHEBI:15378"/>
        <dbReference type="ChEBI" id="CHEBI:30616"/>
        <dbReference type="ChEBI" id="CHEBI:33019"/>
        <dbReference type="ChEBI" id="CHEBI:58315"/>
        <dbReference type="ChEBI" id="CHEBI:78442"/>
        <dbReference type="ChEBI" id="CHEBI:78536"/>
        <dbReference type="ChEBI" id="CHEBI:456215"/>
        <dbReference type="EC" id="6.1.1.1"/>
    </reaction>
</comment>
<evidence type="ECO:0000256" key="2">
    <source>
        <dbReference type="ARBA" id="ARBA00022598"/>
    </source>
</evidence>
<feature type="domain" description="Tyrosine--tRNA ligase SYY-like C-terminal" evidence="12">
    <location>
        <begin position="402"/>
        <end position="461"/>
    </location>
</feature>
<comment type="similarity">
    <text evidence="11">Belongs to the class-I aminoacyl-tRNA synthetase family.</text>
</comment>
<dbReference type="InterPro" id="IPR036986">
    <property type="entry name" value="S4_RNA-bd_sf"/>
</dbReference>
<accession>A0A166IC86</accession>
<reference evidence="13 14" key="1">
    <citation type="journal article" date="2016" name="Mol. Biol. Evol.">
        <title>Comparative Genomics of Early-Diverging Mushroom-Forming Fungi Provides Insights into the Origins of Lignocellulose Decay Capabilities.</title>
        <authorList>
            <person name="Nagy L.G."/>
            <person name="Riley R."/>
            <person name="Tritt A."/>
            <person name="Adam C."/>
            <person name="Daum C."/>
            <person name="Floudas D."/>
            <person name="Sun H."/>
            <person name="Yadav J.S."/>
            <person name="Pangilinan J."/>
            <person name="Larsson K.H."/>
            <person name="Matsuura K."/>
            <person name="Barry K."/>
            <person name="Labutti K."/>
            <person name="Kuo R."/>
            <person name="Ohm R.A."/>
            <person name="Bhattacharya S.S."/>
            <person name="Shirouzu T."/>
            <person name="Yoshinaga Y."/>
            <person name="Martin F.M."/>
            <person name="Grigoriev I.V."/>
            <person name="Hibbett D.S."/>
        </authorList>
    </citation>
    <scope>NUCLEOTIDE SEQUENCE [LARGE SCALE GENOMIC DNA]</scope>
    <source>
        <strain evidence="13 14">HHB10207 ss-3</strain>
    </source>
</reference>
<evidence type="ECO:0000256" key="5">
    <source>
        <dbReference type="ARBA" id="ARBA00022884"/>
    </source>
</evidence>
<dbReference type="InterPro" id="IPR002307">
    <property type="entry name" value="Tyr-tRNA-ligase"/>
</dbReference>
<keyword evidence="6 11" id="KW-0648">Protein biosynthesis</keyword>
<evidence type="ECO:0000256" key="6">
    <source>
        <dbReference type="ARBA" id="ARBA00022917"/>
    </source>
</evidence>
<dbReference type="Pfam" id="PF00579">
    <property type="entry name" value="tRNA-synt_1b"/>
    <property type="match status" value="1"/>
</dbReference>
<evidence type="ECO:0000256" key="9">
    <source>
        <dbReference type="ARBA" id="ARBA00048248"/>
    </source>
</evidence>
<evidence type="ECO:0000256" key="3">
    <source>
        <dbReference type="ARBA" id="ARBA00022741"/>
    </source>
</evidence>
<dbReference type="Proteomes" id="UP000076798">
    <property type="component" value="Unassembled WGS sequence"/>
</dbReference>
<dbReference type="NCBIfam" id="TIGR00234">
    <property type="entry name" value="tyrS"/>
    <property type="match status" value="1"/>
</dbReference>
<dbReference type="GO" id="GO:0005829">
    <property type="term" value="C:cytosol"/>
    <property type="evidence" value="ECO:0007669"/>
    <property type="project" value="TreeGrafter"/>
</dbReference>
<evidence type="ECO:0000256" key="11">
    <source>
        <dbReference type="RuleBase" id="RU361234"/>
    </source>
</evidence>
<dbReference type="AlphaFoldDB" id="A0A166IC86"/>
<dbReference type="SUPFAM" id="SSF55174">
    <property type="entry name" value="Alpha-L RNA-binding motif"/>
    <property type="match status" value="1"/>
</dbReference>
<dbReference type="PROSITE" id="PS50889">
    <property type="entry name" value="S4"/>
    <property type="match status" value="1"/>
</dbReference>
<dbReference type="InterPro" id="IPR001412">
    <property type="entry name" value="aa-tRNA-synth_I_CS"/>
</dbReference>
<dbReference type="GO" id="GO:0005524">
    <property type="term" value="F:ATP binding"/>
    <property type="evidence" value="ECO:0007669"/>
    <property type="project" value="UniProtKB-KW"/>
</dbReference>
<dbReference type="Gene3D" id="1.10.240.10">
    <property type="entry name" value="Tyrosyl-Transfer RNA Synthetase"/>
    <property type="match status" value="1"/>
</dbReference>
<dbReference type="PRINTS" id="PR01040">
    <property type="entry name" value="TRNASYNTHTYR"/>
</dbReference>
<dbReference type="SUPFAM" id="SSF52374">
    <property type="entry name" value="Nucleotidylyl transferase"/>
    <property type="match status" value="1"/>
</dbReference>
<evidence type="ECO:0000313" key="14">
    <source>
        <dbReference type="Proteomes" id="UP000076798"/>
    </source>
</evidence>
<dbReference type="InterPro" id="IPR024088">
    <property type="entry name" value="Tyr-tRNA-ligase_bac-type"/>
</dbReference>
<evidence type="ECO:0000259" key="12">
    <source>
        <dbReference type="Pfam" id="PF22421"/>
    </source>
</evidence>
<evidence type="ECO:0000256" key="10">
    <source>
        <dbReference type="PROSITE-ProRule" id="PRU00182"/>
    </source>
</evidence>
<keyword evidence="4 11" id="KW-0067">ATP-binding</keyword>
<name>A0A166IC86_9AGAM</name>
<keyword evidence="5 10" id="KW-0694">RNA-binding</keyword>
<dbReference type="Gene3D" id="3.40.50.620">
    <property type="entry name" value="HUPs"/>
    <property type="match status" value="1"/>
</dbReference>
<evidence type="ECO:0000256" key="1">
    <source>
        <dbReference type="ARBA" id="ARBA00013160"/>
    </source>
</evidence>
<dbReference type="PANTHER" id="PTHR11766">
    <property type="entry name" value="TYROSYL-TRNA SYNTHETASE"/>
    <property type="match status" value="1"/>
</dbReference>
<keyword evidence="3 11" id="KW-0547">Nucleotide-binding</keyword>
<dbReference type="EMBL" id="KV428007">
    <property type="protein sequence ID" value="KZT43609.1"/>
    <property type="molecule type" value="Genomic_DNA"/>
</dbReference>
<sequence>MRCLNYQSLLFRRAYATTSSNIQKHGIIAELTERGLISAVTSPPLLDKHLEGGSKRTIYCGVDPTAPSLHVGNLVPLICMLHFSLRGHNIIPLIGGATGLVGDPSGRNTERPAILQEIVQSNAQSISSQLYTFFHRAYECASKRLSLYETPATVPAVLNNLKWYHGMQFLDFLRTVGTLAKIQAMLSKDSVRSRLQSEQGLTFTEFTYQLLQAYDFQTLHQTHQCTIQIGGSDQWGNIVAGIELISKSASTSEPFETRAFGITTPLLVSSSGEKFGKSAGNAVWIDKDRTSIFDFYQYFLRTEDRDVEKFLRLLTFLPIAEIQALMAQHNKTPENRQAQRVLASELTELIHGGVGVQQAEAATQVLFDEDLATVQASKVIPALPSDRLTHVSRQELFSLRVTKLAAHAKLTRSISESKELLKAGGLYVNGQRCETDIILDDSHLLDQRLVILRAGKSKHMVLAVS</sequence>
<dbReference type="GO" id="GO:0006437">
    <property type="term" value="P:tyrosyl-tRNA aminoacylation"/>
    <property type="evidence" value="ECO:0007669"/>
    <property type="project" value="InterPro"/>
</dbReference>
<dbReference type="InterPro" id="IPR024107">
    <property type="entry name" value="Tyr-tRNA-ligase_bac_1"/>
</dbReference>
<dbReference type="InterPro" id="IPR002305">
    <property type="entry name" value="aa-tRNA-synth_Ic"/>
</dbReference>
<dbReference type="GO" id="GO:0003723">
    <property type="term" value="F:RNA binding"/>
    <property type="evidence" value="ECO:0007669"/>
    <property type="project" value="UniProtKB-KW"/>
</dbReference>
<protein>
    <recommendedName>
        <fullName evidence="1 11">Tyrosine--tRNA ligase</fullName>
        <ecNumber evidence="1 11">6.1.1.1</ecNumber>
    </recommendedName>
    <alternativeName>
        <fullName evidence="8 11">Tyrosyl-tRNA synthetase</fullName>
    </alternativeName>
</protein>
<dbReference type="EC" id="6.1.1.1" evidence="1 11"/>
<gene>
    <name evidence="13" type="ORF">SISSUDRAFT_1124737</name>
</gene>
<evidence type="ECO:0000256" key="4">
    <source>
        <dbReference type="ARBA" id="ARBA00022840"/>
    </source>
</evidence>
<dbReference type="Pfam" id="PF22421">
    <property type="entry name" value="SYY_C-terminal"/>
    <property type="match status" value="1"/>
</dbReference>
<dbReference type="PANTHER" id="PTHR11766:SF0">
    <property type="entry name" value="TYROSINE--TRNA LIGASE, MITOCHONDRIAL"/>
    <property type="match status" value="1"/>
</dbReference>
<dbReference type="OrthoDB" id="337870at2759"/>
<dbReference type="InterPro" id="IPR014729">
    <property type="entry name" value="Rossmann-like_a/b/a_fold"/>
</dbReference>